<comment type="caution">
    <text evidence="2">The sequence shown here is derived from an EMBL/GenBank/DDBJ whole genome shotgun (WGS) entry which is preliminary data.</text>
</comment>
<keyword evidence="1" id="KW-1277">Toxin-antitoxin system</keyword>
<accession>A0A363D1F0</accession>
<dbReference type="Proteomes" id="UP000251135">
    <property type="component" value="Unassembled WGS sequence"/>
</dbReference>
<dbReference type="InterPro" id="IPR009956">
    <property type="entry name" value="Post-segregation_anti-tox_CcdA"/>
</dbReference>
<evidence type="ECO:0000256" key="1">
    <source>
        <dbReference type="ARBA" id="ARBA00022649"/>
    </source>
</evidence>
<keyword evidence="3" id="KW-1185">Reference proteome</keyword>
<organism evidence="2 3">
    <name type="scientific">Arcobacter caeni</name>
    <dbReference type="NCBI Taxonomy" id="1912877"/>
    <lineage>
        <taxon>Bacteria</taxon>
        <taxon>Pseudomonadati</taxon>
        <taxon>Campylobacterota</taxon>
        <taxon>Epsilonproteobacteria</taxon>
        <taxon>Campylobacterales</taxon>
        <taxon>Arcobacteraceae</taxon>
        <taxon>Arcobacter</taxon>
    </lineage>
</organism>
<gene>
    <name evidence="2" type="ORF">B0174_05875</name>
</gene>
<evidence type="ECO:0000313" key="3">
    <source>
        <dbReference type="Proteomes" id="UP000251135"/>
    </source>
</evidence>
<dbReference type="EMBL" id="MUXE01000006">
    <property type="protein sequence ID" value="PUE65053.1"/>
    <property type="molecule type" value="Genomic_DNA"/>
</dbReference>
<reference evidence="2 3" key="1">
    <citation type="submission" date="2017-02" db="EMBL/GenBank/DDBJ databases">
        <title>Arcobacter caeni sp. nov, a new Arcobacter species isolated from reclaimed water.</title>
        <authorList>
            <person name="Figueras M.J."/>
            <person name="Perez-Cataluna A."/>
            <person name="Salas-Masso N."/>
        </authorList>
    </citation>
    <scope>NUCLEOTIDE SEQUENCE [LARGE SCALE GENOMIC DNA]</scope>
    <source>
        <strain evidence="2 3">RW17-10</strain>
    </source>
</reference>
<protein>
    <submittedName>
        <fullName evidence="2">Uncharacterized protein</fullName>
    </submittedName>
</protein>
<dbReference type="AlphaFoldDB" id="A0A363D1F0"/>
<dbReference type="Pfam" id="PF07362">
    <property type="entry name" value="CcdA"/>
    <property type="match status" value="1"/>
</dbReference>
<evidence type="ECO:0000313" key="2">
    <source>
        <dbReference type="EMBL" id="PUE65053.1"/>
    </source>
</evidence>
<sequence length="25" mass="2989">MKKAIDSYNQRIKKSDLFSDGLRQF</sequence>
<proteinExistence type="predicted"/>
<name>A0A363D1F0_9BACT</name>